<feature type="transmembrane region" description="Helical" evidence="1">
    <location>
        <begin position="85"/>
        <end position="105"/>
    </location>
</feature>
<reference evidence="2 3" key="1">
    <citation type="submission" date="2015-09" db="EMBL/GenBank/DDBJ databases">
        <title>Trachymyrmex zeteki WGS genome.</title>
        <authorList>
            <person name="Nygaard S."/>
            <person name="Hu H."/>
            <person name="Boomsma J."/>
            <person name="Zhang G."/>
        </authorList>
    </citation>
    <scope>NUCLEOTIDE SEQUENCE [LARGE SCALE GENOMIC DNA]</scope>
    <source>
        <strain evidence="2">Tzet28-1</strain>
        <tissue evidence="2">Whole body</tissue>
    </source>
</reference>
<keyword evidence="1" id="KW-0472">Membrane</keyword>
<dbReference type="Proteomes" id="UP000075809">
    <property type="component" value="Unassembled WGS sequence"/>
</dbReference>
<keyword evidence="3" id="KW-1185">Reference proteome</keyword>
<protein>
    <recommendedName>
        <fullName evidence="4">N-acetyltransferase domain-containing protein</fullName>
    </recommendedName>
</protein>
<name>A0A151XA27_9HYME</name>
<sequence length="288" mass="32950">MRVKPLGQSPKVWQVIEKKNKDGKLMKFTIQEIPEDRYEDAIQHMCTYFLADEPTCQCLNLSLSLSLSQIIFIFRMIPKEKKLFIFYYNYSLYLFHVTFYSILFVDAKNDPLFLHDINVLWRTLLPEGISVAAFIDNPNGSKSIIAGLNVLSVDVKNQKDKLSDYQFKSEKLKNTYEILNKTKLVYERYDVDKHIYAVGLSVEPDYRGYGLSKELLKVRDLIGSAYGVPATATAFTSMISQKSAAGAGFEEFLTTNFADVVDKDGKEYFPNINSKAFKIMGKRINTAQ</sequence>
<dbReference type="PANTHER" id="PTHR20905:SF32">
    <property type="entry name" value="ARYLALKYLAMINE N-ACETYLTRANSFERASE-LIKE 7, ISOFORM A"/>
    <property type="match status" value="1"/>
</dbReference>
<keyword evidence="1" id="KW-1133">Transmembrane helix</keyword>
<keyword evidence="1" id="KW-0812">Transmembrane</keyword>
<dbReference type="EMBL" id="KQ982351">
    <property type="protein sequence ID" value="KYQ57221.1"/>
    <property type="molecule type" value="Genomic_DNA"/>
</dbReference>
<dbReference type="Gene3D" id="3.40.630.30">
    <property type="match status" value="2"/>
</dbReference>
<evidence type="ECO:0000313" key="2">
    <source>
        <dbReference type="EMBL" id="KYQ57221.1"/>
    </source>
</evidence>
<dbReference type="AlphaFoldDB" id="A0A151XA27"/>
<evidence type="ECO:0000313" key="3">
    <source>
        <dbReference type="Proteomes" id="UP000075809"/>
    </source>
</evidence>
<dbReference type="GO" id="GO:0008080">
    <property type="term" value="F:N-acetyltransferase activity"/>
    <property type="evidence" value="ECO:0007669"/>
    <property type="project" value="TreeGrafter"/>
</dbReference>
<dbReference type="STRING" id="64791.A0A151XA27"/>
<evidence type="ECO:0008006" key="4">
    <source>
        <dbReference type="Google" id="ProtNLM"/>
    </source>
</evidence>
<accession>A0A151XA27</accession>
<gene>
    <name evidence="2" type="ORF">ALC60_03742</name>
</gene>
<evidence type="ECO:0000256" key="1">
    <source>
        <dbReference type="SAM" id="Phobius"/>
    </source>
</evidence>
<organism evidence="2 3">
    <name type="scientific">Mycetomoellerius zeteki</name>
    <dbReference type="NCBI Taxonomy" id="64791"/>
    <lineage>
        <taxon>Eukaryota</taxon>
        <taxon>Metazoa</taxon>
        <taxon>Ecdysozoa</taxon>
        <taxon>Arthropoda</taxon>
        <taxon>Hexapoda</taxon>
        <taxon>Insecta</taxon>
        <taxon>Pterygota</taxon>
        <taxon>Neoptera</taxon>
        <taxon>Endopterygota</taxon>
        <taxon>Hymenoptera</taxon>
        <taxon>Apocrita</taxon>
        <taxon>Aculeata</taxon>
        <taxon>Formicoidea</taxon>
        <taxon>Formicidae</taxon>
        <taxon>Myrmicinae</taxon>
        <taxon>Mycetomoellerius</taxon>
    </lineage>
</organism>
<proteinExistence type="predicted"/>
<dbReference type="PANTHER" id="PTHR20905">
    <property type="entry name" value="N-ACETYLTRANSFERASE-RELATED"/>
    <property type="match status" value="1"/>
</dbReference>